<keyword evidence="5 6" id="KW-0949">S-adenosyl-L-methionine</keyword>
<comment type="caution">
    <text evidence="6">Lacks conserved residue(s) required for the propagation of feature annotation.</text>
</comment>
<keyword evidence="1 6" id="KW-0963">Cytoplasm</keyword>
<dbReference type="EMBL" id="CP067089">
    <property type="protein sequence ID" value="QQO10594.1"/>
    <property type="molecule type" value="Genomic_DNA"/>
</dbReference>
<dbReference type="EC" id="2.1.1.-" evidence="6"/>
<dbReference type="RefSeq" id="WP_215627899.1">
    <property type="nucleotide sequence ID" value="NZ_CP067089.2"/>
</dbReference>
<keyword evidence="8" id="KW-1185">Reference proteome</keyword>
<comment type="function">
    <text evidence="6">Specifically methylates the N7 position of a guanine in 16S rRNA.</text>
</comment>
<dbReference type="Pfam" id="PF02527">
    <property type="entry name" value="GidB"/>
    <property type="match status" value="1"/>
</dbReference>
<feature type="binding site" evidence="6">
    <location>
        <position position="103"/>
    </location>
    <ligand>
        <name>S-adenosyl-L-methionine</name>
        <dbReference type="ChEBI" id="CHEBI:59789"/>
    </ligand>
</feature>
<dbReference type="CDD" id="cd02440">
    <property type="entry name" value="AdoMet_MTases"/>
    <property type="match status" value="1"/>
</dbReference>
<dbReference type="NCBIfam" id="TIGR00138">
    <property type="entry name" value="rsmG_gidB"/>
    <property type="match status" value="1"/>
</dbReference>
<comment type="similarity">
    <text evidence="6">Belongs to the methyltransferase superfamily. RNA methyltransferase RsmG family.</text>
</comment>
<dbReference type="AlphaFoldDB" id="A0A7T8BAE8"/>
<dbReference type="PIRSF" id="PIRSF003078">
    <property type="entry name" value="GidB"/>
    <property type="match status" value="1"/>
</dbReference>
<dbReference type="InterPro" id="IPR003682">
    <property type="entry name" value="rRNA_ssu_MeTfrase_G"/>
</dbReference>
<dbReference type="GO" id="GO:0005829">
    <property type="term" value="C:cytosol"/>
    <property type="evidence" value="ECO:0007669"/>
    <property type="project" value="TreeGrafter"/>
</dbReference>
<accession>A0A7T8BAE8</accession>
<comment type="subcellular location">
    <subcellularLocation>
        <location evidence="6">Cytoplasm</location>
    </subcellularLocation>
</comment>
<evidence type="ECO:0000256" key="5">
    <source>
        <dbReference type="ARBA" id="ARBA00022691"/>
    </source>
</evidence>
<keyword evidence="4 6" id="KW-0808">Transferase</keyword>
<keyword evidence="2 6" id="KW-0698">rRNA processing</keyword>
<evidence type="ECO:0000256" key="2">
    <source>
        <dbReference type="ARBA" id="ARBA00022552"/>
    </source>
</evidence>
<dbReference type="HAMAP" id="MF_00074">
    <property type="entry name" value="16SrRNA_methyltr_G"/>
    <property type="match status" value="1"/>
</dbReference>
<keyword evidence="3 6" id="KW-0489">Methyltransferase</keyword>
<dbReference type="PANTHER" id="PTHR31760">
    <property type="entry name" value="S-ADENOSYL-L-METHIONINE-DEPENDENT METHYLTRANSFERASES SUPERFAMILY PROTEIN"/>
    <property type="match status" value="1"/>
</dbReference>
<protein>
    <recommendedName>
        <fullName evidence="6">Ribosomal RNA small subunit methyltransferase G</fullName>
        <ecNumber evidence="6">2.1.1.-</ecNumber>
    </recommendedName>
    <alternativeName>
        <fullName evidence="6">16S rRNA 7-methylguanosine methyltransferase</fullName>
        <shortName evidence="6">16S rRNA m7G methyltransferase</shortName>
    </alternativeName>
</protein>
<dbReference type="GO" id="GO:0070043">
    <property type="term" value="F:rRNA (guanine-N7-)-methyltransferase activity"/>
    <property type="evidence" value="ECO:0007669"/>
    <property type="project" value="UniProtKB-UniRule"/>
</dbReference>
<evidence type="ECO:0000256" key="4">
    <source>
        <dbReference type="ARBA" id="ARBA00022679"/>
    </source>
</evidence>
<dbReference type="InterPro" id="IPR029063">
    <property type="entry name" value="SAM-dependent_MTases_sf"/>
</dbReference>
<reference evidence="7" key="1">
    <citation type="submission" date="2021-01" db="EMBL/GenBank/DDBJ databases">
        <title>Description of Breznakiella homolactica.</title>
        <authorList>
            <person name="Song Y."/>
            <person name="Brune A."/>
        </authorList>
    </citation>
    <scope>NUCLEOTIDE SEQUENCE</scope>
    <source>
        <strain evidence="7">RmG30</strain>
    </source>
</reference>
<sequence>MDPLLRAGLVQLRDGDETLNRLISRRGLDTAAALLLRYIEEIELFNPAYGLVGAKDREEIITRHILDSLAPAGVIVRQLESAGFSFGAEGSPGETRASIADIGSGAGLPGIPLSILLPETAVTLVERMGRRAGFLRNTLAVLELSGIAVEETDMEKAKPGRFDLITFRAFRPLSPQILKGLFRLLAPGGVLAAYKGKRDSIDTEMAAVSDLVLSWEIRETPVPYLNEERHLVLITSR</sequence>
<evidence type="ECO:0000256" key="1">
    <source>
        <dbReference type="ARBA" id="ARBA00022490"/>
    </source>
</evidence>
<dbReference type="PANTHER" id="PTHR31760:SF0">
    <property type="entry name" value="S-ADENOSYL-L-METHIONINE-DEPENDENT METHYLTRANSFERASES SUPERFAMILY PROTEIN"/>
    <property type="match status" value="1"/>
</dbReference>
<evidence type="ECO:0000313" key="8">
    <source>
        <dbReference type="Proteomes" id="UP000595917"/>
    </source>
</evidence>
<evidence type="ECO:0000256" key="6">
    <source>
        <dbReference type="HAMAP-Rule" id="MF_00074"/>
    </source>
</evidence>
<gene>
    <name evidence="6 7" type="primary">rsmG</name>
    <name evidence="7" type="ORF">JFL75_06675</name>
</gene>
<proteinExistence type="inferred from homology"/>
<feature type="binding site" evidence="6">
    <location>
        <position position="168"/>
    </location>
    <ligand>
        <name>S-adenosyl-L-methionine</name>
        <dbReference type="ChEBI" id="CHEBI:59789"/>
    </ligand>
</feature>
<dbReference type="SUPFAM" id="SSF53335">
    <property type="entry name" value="S-adenosyl-L-methionine-dependent methyltransferases"/>
    <property type="match status" value="1"/>
</dbReference>
<organism evidence="7 8">
    <name type="scientific">Breznakiella homolactica</name>
    <dbReference type="NCBI Taxonomy" id="2798577"/>
    <lineage>
        <taxon>Bacteria</taxon>
        <taxon>Pseudomonadati</taxon>
        <taxon>Spirochaetota</taxon>
        <taxon>Spirochaetia</taxon>
        <taxon>Spirochaetales</taxon>
        <taxon>Breznakiellaceae</taxon>
        <taxon>Breznakiella</taxon>
    </lineage>
</organism>
<dbReference type="Proteomes" id="UP000595917">
    <property type="component" value="Chromosome"/>
</dbReference>
<dbReference type="Gene3D" id="3.40.50.150">
    <property type="entry name" value="Vaccinia Virus protein VP39"/>
    <property type="match status" value="1"/>
</dbReference>
<dbReference type="KEGG" id="bhc:JFL75_06675"/>
<evidence type="ECO:0000256" key="3">
    <source>
        <dbReference type="ARBA" id="ARBA00022603"/>
    </source>
</evidence>
<evidence type="ECO:0000313" key="7">
    <source>
        <dbReference type="EMBL" id="QQO10594.1"/>
    </source>
</evidence>
<feature type="binding site" evidence="6">
    <location>
        <position position="108"/>
    </location>
    <ligand>
        <name>S-adenosyl-L-methionine</name>
        <dbReference type="ChEBI" id="CHEBI:59789"/>
    </ligand>
</feature>
<name>A0A7T8BAE8_9SPIR</name>